<name>A0A1A8Y2R0_9RHOO</name>
<keyword evidence="1" id="KW-1133">Transmembrane helix</keyword>
<organism evidence="2 3">
    <name type="scientific">Candidatus Propionivibrio aalborgensis</name>
    <dbReference type="NCBI Taxonomy" id="1860101"/>
    <lineage>
        <taxon>Bacteria</taxon>
        <taxon>Pseudomonadati</taxon>
        <taxon>Pseudomonadota</taxon>
        <taxon>Betaproteobacteria</taxon>
        <taxon>Rhodocyclales</taxon>
        <taxon>Rhodocyclaceae</taxon>
        <taxon>Propionivibrio</taxon>
    </lineage>
</organism>
<sequence length="56" mass="6017">MTTTQKLMIGVLMLVSWFALVILQMTPVEPFVDALKWAGAGLGLVQATLTDPKAVT</sequence>
<evidence type="ECO:0000256" key="1">
    <source>
        <dbReference type="SAM" id="Phobius"/>
    </source>
</evidence>
<keyword evidence="1" id="KW-0472">Membrane</keyword>
<dbReference type="EMBL" id="FLQY01000364">
    <property type="protein sequence ID" value="SBT10683.1"/>
    <property type="molecule type" value="Genomic_DNA"/>
</dbReference>
<dbReference type="Proteomes" id="UP000199600">
    <property type="component" value="Unassembled WGS sequence"/>
</dbReference>
<gene>
    <name evidence="2" type="ORF">PROAA_610043</name>
</gene>
<dbReference type="RefSeq" id="WP_186412256.1">
    <property type="nucleotide sequence ID" value="NZ_FLQY01000364.1"/>
</dbReference>
<evidence type="ECO:0000313" key="3">
    <source>
        <dbReference type="Proteomes" id="UP000199600"/>
    </source>
</evidence>
<keyword evidence="1" id="KW-0812">Transmembrane</keyword>
<reference evidence="2 3" key="1">
    <citation type="submission" date="2016-06" db="EMBL/GenBank/DDBJ databases">
        <authorList>
            <person name="Kjaerup R.B."/>
            <person name="Dalgaard T.S."/>
            <person name="Juul-Madsen H.R."/>
        </authorList>
    </citation>
    <scope>NUCLEOTIDE SEQUENCE [LARGE SCALE GENOMIC DNA]</scope>
    <source>
        <strain evidence="2">2</strain>
    </source>
</reference>
<evidence type="ECO:0000313" key="2">
    <source>
        <dbReference type="EMBL" id="SBT10683.1"/>
    </source>
</evidence>
<accession>A0A1A8Y2R0</accession>
<protein>
    <submittedName>
        <fullName evidence="2">Uncharacterized protein</fullName>
    </submittedName>
</protein>
<dbReference type="AlphaFoldDB" id="A0A1A8Y2R0"/>
<proteinExistence type="predicted"/>
<keyword evidence="3" id="KW-1185">Reference proteome</keyword>
<feature type="transmembrane region" description="Helical" evidence="1">
    <location>
        <begin position="7"/>
        <end position="26"/>
    </location>
</feature>